<reference evidence="3 4" key="1">
    <citation type="submission" date="2016-06" db="EMBL/GenBank/DDBJ databases">
        <title>Adaptive Radiation by Waves of Gene Transfer Leads to Fine-Scale Resource Partitioning in Marine Microbes.</title>
        <authorList>
            <person name="Hehemann J.-H."/>
            <person name="Arevalo P."/>
            <person name="Datta M.S."/>
            <person name="Yu X."/>
            <person name="Corzett C."/>
            <person name="Henschel A."/>
            <person name="Preheim S.P."/>
            <person name="Timberlake S."/>
            <person name="Alm E.J."/>
            <person name="Polz M.F."/>
        </authorList>
    </citation>
    <scope>NUCLEOTIDE SEQUENCE [LARGE SCALE GENOMIC DNA]</scope>
    <source>
        <strain evidence="3 4">FF50</strain>
    </source>
</reference>
<dbReference type="Gene3D" id="2.40.128.110">
    <property type="entry name" value="Lipid/polyisoprenoid-binding, YceI-like"/>
    <property type="match status" value="1"/>
</dbReference>
<dbReference type="SMART" id="SM00867">
    <property type="entry name" value="YceI"/>
    <property type="match status" value="1"/>
</dbReference>
<evidence type="ECO:0000313" key="4">
    <source>
        <dbReference type="Proteomes" id="UP000092018"/>
    </source>
</evidence>
<dbReference type="Proteomes" id="UP000092018">
    <property type="component" value="Chromosome 2"/>
</dbReference>
<proteinExistence type="predicted"/>
<protein>
    <recommendedName>
        <fullName evidence="2">Lipid/polyisoprenoid-binding YceI-like domain-containing protein</fullName>
    </recommendedName>
</protein>
<feature type="chain" id="PRO_5042926328" description="Lipid/polyisoprenoid-binding YceI-like domain-containing protein" evidence="1">
    <location>
        <begin position="24"/>
        <end position="194"/>
    </location>
</feature>
<evidence type="ECO:0000313" key="3">
    <source>
        <dbReference type="EMBL" id="ANO35177.1"/>
    </source>
</evidence>
<dbReference type="RefSeq" id="WP_065210968.1">
    <property type="nucleotide sequence ID" value="NZ_CP016178.1"/>
</dbReference>
<accession>A0AAN0XZ48</accession>
<evidence type="ECO:0000259" key="2">
    <source>
        <dbReference type="SMART" id="SM00867"/>
    </source>
</evidence>
<feature type="signal peptide" evidence="1">
    <location>
        <begin position="1"/>
        <end position="23"/>
    </location>
</feature>
<dbReference type="InterPro" id="IPR007372">
    <property type="entry name" value="Lipid/polyisoprenoid-bd_YceI"/>
</dbReference>
<dbReference type="KEGG" id="vbr:A6E01_18570"/>
<dbReference type="Pfam" id="PF04264">
    <property type="entry name" value="YceI"/>
    <property type="match status" value="1"/>
</dbReference>
<sequence length="194" mass="20701">MRHFLTLCAMLSMSLFIPLKAIAAGHYQVDSKISTVSFATIKKQYIVEPAVISGVSGSLDDKGMLEVMVPLKNLDTGVSIRNDRLNELFFNAATFPDVKISAQVPAELMKGDRVVTQATIAATVTLYGKSQTLDFMLNIVRVGNVISVSSVKPVIVDGTSFGIPKEALQAVSKTVGDIAISSTVAVNVSLVLIQ</sequence>
<keyword evidence="1" id="KW-0732">Signal</keyword>
<feature type="domain" description="Lipid/polyisoprenoid-binding YceI-like" evidence="2">
    <location>
        <begin position="26"/>
        <end position="193"/>
    </location>
</feature>
<dbReference type="SUPFAM" id="SSF101874">
    <property type="entry name" value="YceI-like"/>
    <property type="match status" value="1"/>
</dbReference>
<evidence type="ECO:0000256" key="1">
    <source>
        <dbReference type="SAM" id="SignalP"/>
    </source>
</evidence>
<dbReference type="EMBL" id="CP016178">
    <property type="protein sequence ID" value="ANO35177.1"/>
    <property type="molecule type" value="Genomic_DNA"/>
</dbReference>
<dbReference type="InterPro" id="IPR036761">
    <property type="entry name" value="TTHA0802/YceI-like_sf"/>
</dbReference>
<name>A0AAN0XZ48_9VIBR</name>
<dbReference type="AlphaFoldDB" id="A0AAN0XZ48"/>
<gene>
    <name evidence="3" type="ORF">A6E01_18570</name>
</gene>
<organism evidence="3 4">
    <name type="scientific">Vibrio breoganii</name>
    <dbReference type="NCBI Taxonomy" id="553239"/>
    <lineage>
        <taxon>Bacteria</taxon>
        <taxon>Pseudomonadati</taxon>
        <taxon>Pseudomonadota</taxon>
        <taxon>Gammaproteobacteria</taxon>
        <taxon>Vibrionales</taxon>
        <taxon>Vibrionaceae</taxon>
        <taxon>Vibrio</taxon>
    </lineage>
</organism>